<dbReference type="SUPFAM" id="SSF51126">
    <property type="entry name" value="Pectin lyase-like"/>
    <property type="match status" value="1"/>
</dbReference>
<accession>A0A135U6Q1</accession>
<dbReference type="GO" id="GO:0030599">
    <property type="term" value="F:pectinesterase activity"/>
    <property type="evidence" value="ECO:0007669"/>
    <property type="project" value="UniProtKB-EC"/>
</dbReference>
<evidence type="ECO:0000256" key="4">
    <source>
        <dbReference type="ARBA" id="ARBA00022801"/>
    </source>
</evidence>
<evidence type="ECO:0000259" key="7">
    <source>
        <dbReference type="Pfam" id="PF01095"/>
    </source>
</evidence>
<evidence type="ECO:0000256" key="3">
    <source>
        <dbReference type="ARBA" id="ARBA00013229"/>
    </source>
</evidence>
<proteinExistence type="inferred from homology"/>
<dbReference type="Proteomes" id="UP000070121">
    <property type="component" value="Unassembled WGS sequence"/>
</dbReference>
<organism evidence="8 9">
    <name type="scientific">Colletotrichum salicis</name>
    <dbReference type="NCBI Taxonomy" id="1209931"/>
    <lineage>
        <taxon>Eukaryota</taxon>
        <taxon>Fungi</taxon>
        <taxon>Dikarya</taxon>
        <taxon>Ascomycota</taxon>
        <taxon>Pezizomycotina</taxon>
        <taxon>Sordariomycetes</taxon>
        <taxon>Hypocreomycetidae</taxon>
        <taxon>Glomerellales</taxon>
        <taxon>Glomerellaceae</taxon>
        <taxon>Colletotrichum</taxon>
        <taxon>Colletotrichum acutatum species complex</taxon>
    </lineage>
</organism>
<keyword evidence="9" id="KW-1185">Reference proteome</keyword>
<comment type="similarity">
    <text evidence="2">Belongs to the pectinesterase family.</text>
</comment>
<evidence type="ECO:0000256" key="1">
    <source>
        <dbReference type="ARBA" id="ARBA00005184"/>
    </source>
</evidence>
<dbReference type="OrthoDB" id="2019149at2759"/>
<keyword evidence="6" id="KW-0732">Signal</keyword>
<dbReference type="EMBL" id="JFFI01001676">
    <property type="protein sequence ID" value="KXH56069.1"/>
    <property type="molecule type" value="Genomic_DNA"/>
</dbReference>
<sequence>MARRHVLLLLAGIIITAAEFAGNTSECVIVSKSSCGKHFTSIQRAIDSLPTSSIAEQCIVIHQGVYQELIIVPFRSGPLSLFGETEGATTGSSNNLVTVTADQAIGCHGNTSRSSTIHVQSPQFRMYNVNVMGHMDRAGPGGTALSSEVDGGYYGCRFTGGRKVVHTRGGRHLFARSSINAYTDLVSGWEASVWHERNELRLHGSRDGQGYIAGVGAPSAMCGSLFVFNRCGISVASGAVVRNGSYFLGRPLGGDAKVVFQQTDMSPAVNPAGWRMCGLTGRRAGNVTFGEYQNHGLGSVRPRAGLATTLENPVTLTEVLGTGYFLRGFFDASYM</sequence>
<dbReference type="STRING" id="1209931.A0A135U6Q1"/>
<dbReference type="PANTHER" id="PTHR31321:SF127">
    <property type="entry name" value="PECTINESTERASE"/>
    <property type="match status" value="1"/>
</dbReference>
<evidence type="ECO:0000313" key="8">
    <source>
        <dbReference type="EMBL" id="KXH56069.1"/>
    </source>
</evidence>
<dbReference type="EC" id="3.1.1.11" evidence="3"/>
<comment type="caution">
    <text evidence="8">The sequence shown here is derived from an EMBL/GenBank/DDBJ whole genome shotgun (WGS) entry which is preliminary data.</text>
</comment>
<name>A0A135U6Q1_9PEZI</name>
<dbReference type="PANTHER" id="PTHR31321">
    <property type="entry name" value="ACYL-COA THIOESTER HYDROLASE YBHC-RELATED"/>
    <property type="match status" value="1"/>
</dbReference>
<evidence type="ECO:0000256" key="5">
    <source>
        <dbReference type="ARBA" id="ARBA00023085"/>
    </source>
</evidence>
<feature type="domain" description="Pectinesterase catalytic" evidence="7">
    <location>
        <begin position="28"/>
        <end position="300"/>
    </location>
</feature>
<gene>
    <name evidence="8" type="ORF">CSAL01_11930</name>
</gene>
<protein>
    <recommendedName>
        <fullName evidence="3">pectinesterase</fullName>
        <ecNumber evidence="3">3.1.1.11</ecNumber>
    </recommendedName>
</protein>
<dbReference type="AlphaFoldDB" id="A0A135U6Q1"/>
<keyword evidence="4" id="KW-0378">Hydrolase</keyword>
<dbReference type="InterPro" id="IPR011050">
    <property type="entry name" value="Pectin_lyase_fold/virulence"/>
</dbReference>
<dbReference type="InterPro" id="IPR012334">
    <property type="entry name" value="Pectin_lyas_fold"/>
</dbReference>
<keyword evidence="5" id="KW-0063">Aspartyl esterase</keyword>
<dbReference type="InterPro" id="IPR000070">
    <property type="entry name" value="Pectinesterase_cat"/>
</dbReference>
<comment type="pathway">
    <text evidence="1">Glycan metabolism; pectin degradation; 2-dehydro-3-deoxy-D-gluconate from pectin: step 1/5.</text>
</comment>
<dbReference type="Pfam" id="PF01095">
    <property type="entry name" value="Pectinesterase"/>
    <property type="match status" value="1"/>
</dbReference>
<dbReference type="GO" id="GO:0042545">
    <property type="term" value="P:cell wall modification"/>
    <property type="evidence" value="ECO:0007669"/>
    <property type="project" value="InterPro"/>
</dbReference>
<feature type="signal peptide" evidence="6">
    <location>
        <begin position="1"/>
        <end position="18"/>
    </location>
</feature>
<dbReference type="GO" id="GO:0045490">
    <property type="term" value="P:pectin catabolic process"/>
    <property type="evidence" value="ECO:0007669"/>
    <property type="project" value="UniProtKB-UniPathway"/>
</dbReference>
<reference evidence="8 9" key="1">
    <citation type="submission" date="2014-02" db="EMBL/GenBank/DDBJ databases">
        <title>The genome sequence of Colletotrichum salicis CBS 607.94.</title>
        <authorList>
            <person name="Baroncelli R."/>
            <person name="Thon M.R."/>
        </authorList>
    </citation>
    <scope>NUCLEOTIDE SEQUENCE [LARGE SCALE GENOMIC DNA]</scope>
    <source>
        <strain evidence="8 9">CBS 607.94</strain>
    </source>
</reference>
<dbReference type="UniPathway" id="UPA00545">
    <property type="reaction ID" value="UER00823"/>
</dbReference>
<feature type="chain" id="PRO_5011113637" description="pectinesterase" evidence="6">
    <location>
        <begin position="19"/>
        <end position="335"/>
    </location>
</feature>
<evidence type="ECO:0000313" key="9">
    <source>
        <dbReference type="Proteomes" id="UP000070121"/>
    </source>
</evidence>
<evidence type="ECO:0000256" key="2">
    <source>
        <dbReference type="ARBA" id="ARBA00008891"/>
    </source>
</evidence>
<dbReference type="Gene3D" id="2.160.20.10">
    <property type="entry name" value="Single-stranded right-handed beta-helix, Pectin lyase-like"/>
    <property type="match status" value="1"/>
</dbReference>
<evidence type="ECO:0000256" key="6">
    <source>
        <dbReference type="SAM" id="SignalP"/>
    </source>
</evidence>